<dbReference type="Pfam" id="PF00440">
    <property type="entry name" value="TetR_N"/>
    <property type="match status" value="1"/>
</dbReference>
<dbReference type="PANTHER" id="PTHR30055:SF234">
    <property type="entry name" value="HTH-TYPE TRANSCRIPTIONAL REGULATOR BETI"/>
    <property type="match status" value="1"/>
</dbReference>
<dbReference type="RefSeq" id="WP_234753614.1">
    <property type="nucleotide sequence ID" value="NZ_BAAAWN010000001.1"/>
</dbReference>
<dbReference type="PANTHER" id="PTHR30055">
    <property type="entry name" value="HTH-TYPE TRANSCRIPTIONAL REGULATOR RUTR"/>
    <property type="match status" value="1"/>
</dbReference>
<dbReference type="InterPro" id="IPR009057">
    <property type="entry name" value="Homeodomain-like_sf"/>
</dbReference>
<evidence type="ECO:0000313" key="6">
    <source>
        <dbReference type="EMBL" id="MFB9818008.1"/>
    </source>
</evidence>
<keyword evidence="2 4" id="KW-0238">DNA-binding</keyword>
<evidence type="ECO:0000256" key="1">
    <source>
        <dbReference type="ARBA" id="ARBA00023015"/>
    </source>
</evidence>
<evidence type="ECO:0000256" key="4">
    <source>
        <dbReference type="PROSITE-ProRule" id="PRU00335"/>
    </source>
</evidence>
<comment type="caution">
    <text evidence="6">The sequence shown here is derived from an EMBL/GenBank/DDBJ whole genome shotgun (WGS) entry which is preliminary data.</text>
</comment>
<keyword evidence="7" id="KW-1185">Reference proteome</keyword>
<accession>A0ABV5XTC1</accession>
<evidence type="ECO:0000256" key="3">
    <source>
        <dbReference type="ARBA" id="ARBA00023163"/>
    </source>
</evidence>
<dbReference type="InterPro" id="IPR036271">
    <property type="entry name" value="Tet_transcr_reg_TetR-rel_C_sf"/>
</dbReference>
<evidence type="ECO:0000313" key="7">
    <source>
        <dbReference type="Proteomes" id="UP001589702"/>
    </source>
</evidence>
<feature type="DNA-binding region" description="H-T-H motif" evidence="4">
    <location>
        <begin position="33"/>
        <end position="52"/>
    </location>
</feature>
<dbReference type="Proteomes" id="UP001589702">
    <property type="component" value="Unassembled WGS sequence"/>
</dbReference>
<dbReference type="Gene3D" id="1.10.357.10">
    <property type="entry name" value="Tetracycline Repressor, domain 2"/>
    <property type="match status" value="1"/>
</dbReference>
<organism evidence="6 7">
    <name type="scientific">Arthrobacter ramosus</name>
    <dbReference type="NCBI Taxonomy" id="1672"/>
    <lineage>
        <taxon>Bacteria</taxon>
        <taxon>Bacillati</taxon>
        <taxon>Actinomycetota</taxon>
        <taxon>Actinomycetes</taxon>
        <taxon>Micrococcales</taxon>
        <taxon>Micrococcaceae</taxon>
        <taxon>Arthrobacter</taxon>
    </lineage>
</organism>
<dbReference type="PROSITE" id="PS50977">
    <property type="entry name" value="HTH_TETR_2"/>
    <property type="match status" value="1"/>
</dbReference>
<feature type="domain" description="HTH tetR-type" evidence="5">
    <location>
        <begin position="12"/>
        <end position="70"/>
    </location>
</feature>
<keyword evidence="3" id="KW-0804">Transcription</keyword>
<evidence type="ECO:0000256" key="2">
    <source>
        <dbReference type="ARBA" id="ARBA00023125"/>
    </source>
</evidence>
<gene>
    <name evidence="6" type="ORF">ACFFP1_00670</name>
</gene>
<keyword evidence="1" id="KW-0805">Transcription regulation</keyword>
<dbReference type="SUPFAM" id="SSF46689">
    <property type="entry name" value="Homeodomain-like"/>
    <property type="match status" value="1"/>
</dbReference>
<proteinExistence type="predicted"/>
<dbReference type="InterPro" id="IPR001647">
    <property type="entry name" value="HTH_TetR"/>
</dbReference>
<dbReference type="Pfam" id="PF21597">
    <property type="entry name" value="TetR_C_43"/>
    <property type="match status" value="1"/>
</dbReference>
<protein>
    <submittedName>
        <fullName evidence="6">TetR/AcrR family transcriptional regulator</fullName>
    </submittedName>
</protein>
<sequence length="189" mass="20645">MRETRLRRADATQNHNAIVEAAAQALANDGQVSLNAIAKLAGVGNATLYRHFPNRETLILEVYRREVRLLGEAADDLLRGYEAGEALERWVARLARYAMTKHGLAEALRAVTASEISEDSLFVETYQPIVAALGRLLSAAEAAGAVRAGLNPDDVILALAGLWQIDPRTDWEARASTLYSLVFMGLMAR</sequence>
<dbReference type="SUPFAM" id="SSF48498">
    <property type="entry name" value="Tetracyclin repressor-like, C-terminal domain"/>
    <property type="match status" value="1"/>
</dbReference>
<evidence type="ECO:0000259" key="5">
    <source>
        <dbReference type="PROSITE" id="PS50977"/>
    </source>
</evidence>
<dbReference type="InterPro" id="IPR050109">
    <property type="entry name" value="HTH-type_TetR-like_transc_reg"/>
</dbReference>
<reference evidence="6 7" key="1">
    <citation type="submission" date="2024-09" db="EMBL/GenBank/DDBJ databases">
        <authorList>
            <person name="Sun Q."/>
            <person name="Mori K."/>
        </authorList>
    </citation>
    <scope>NUCLEOTIDE SEQUENCE [LARGE SCALE GENOMIC DNA]</scope>
    <source>
        <strain evidence="6 7">JCM 1334</strain>
    </source>
</reference>
<name>A0ABV5XTC1_ARTRM</name>
<dbReference type="InterPro" id="IPR049445">
    <property type="entry name" value="TetR_SbtR-like_C"/>
</dbReference>
<dbReference type="EMBL" id="JBHMBC010000002">
    <property type="protein sequence ID" value="MFB9818008.1"/>
    <property type="molecule type" value="Genomic_DNA"/>
</dbReference>